<evidence type="ECO:0000259" key="4">
    <source>
        <dbReference type="PROSITE" id="PS51279"/>
    </source>
</evidence>
<feature type="compositionally biased region" description="Basic and acidic residues" evidence="3">
    <location>
        <begin position="80"/>
        <end position="92"/>
    </location>
</feature>
<dbReference type="EMBL" id="QDEB01100305">
    <property type="protein sequence ID" value="RZC32084.1"/>
    <property type="molecule type" value="Genomic_DNA"/>
</dbReference>
<keyword evidence="6" id="KW-1185">Reference proteome</keyword>
<dbReference type="GO" id="GO:0000812">
    <property type="term" value="C:Swr1 complex"/>
    <property type="evidence" value="ECO:0007669"/>
    <property type="project" value="TreeGrafter"/>
</dbReference>
<dbReference type="PROSITE" id="PS51279">
    <property type="entry name" value="BCNT_C"/>
    <property type="match status" value="1"/>
</dbReference>
<dbReference type="PANTHER" id="PTHR48407">
    <property type="entry name" value="CRANIOFACIAL DEVELOPMENT PROTEIN 1"/>
    <property type="match status" value="1"/>
</dbReference>
<dbReference type="Proteomes" id="UP000292052">
    <property type="component" value="Unassembled WGS sequence"/>
</dbReference>
<reference evidence="5 6" key="1">
    <citation type="submission" date="2017-03" db="EMBL/GenBank/DDBJ databases">
        <title>Genome of the blue death feigning beetle - Asbolus verrucosus.</title>
        <authorList>
            <person name="Rider S.D."/>
        </authorList>
    </citation>
    <scope>NUCLEOTIDE SEQUENCE [LARGE SCALE GENOMIC DNA]</scope>
    <source>
        <strain evidence="5">Butters</strain>
        <tissue evidence="5">Head and leg muscle</tissue>
    </source>
</reference>
<feature type="region of interest" description="Disordered" evidence="3">
    <location>
        <begin position="1"/>
        <end position="92"/>
    </location>
</feature>
<feature type="region of interest" description="Disordered" evidence="3">
    <location>
        <begin position="115"/>
        <end position="134"/>
    </location>
</feature>
<proteinExistence type="predicted"/>
<accession>A0A482VHJ2</accession>
<sequence>MNTEQFSNDDDTSDEDYDPQNQTEEVVSEVDSDGNLQEDFSEKRGIDDRKRKRTKTSKNYQKKLQKVEKDTSESSNSLENKVEQLTEEERKKKEDDIWADFMKDTGFQSRSNIYENTEMKKVNPPVKASSDDKLKKSAEKMKITQVFKFAGEEVEIEKEVEVDSAEARSTSRGLSGISSVLGQLGKKPKISTLEKSKLDWDKFKKEENLEEELQTYNKGRNGYLERQDFLQRADLRQFEIEKEIRTIQRNRRTNNLL</sequence>
<evidence type="ECO:0000256" key="3">
    <source>
        <dbReference type="SAM" id="MobiDB-lite"/>
    </source>
</evidence>
<dbReference type="PANTHER" id="PTHR48407:SF1">
    <property type="entry name" value="CRANIOFACIAL DEVELOPMENT PROTEIN 1"/>
    <property type="match status" value="1"/>
</dbReference>
<dbReference type="STRING" id="1661398.A0A482VHJ2"/>
<dbReference type="InterPro" id="IPR027124">
    <property type="entry name" value="Swc5/CFDP1/2"/>
</dbReference>
<protein>
    <recommendedName>
        <fullName evidence="1">Craniofacial development protein 1</fullName>
    </recommendedName>
    <alternativeName>
        <fullName evidence="2">Bucentaur</fullName>
    </alternativeName>
</protein>
<evidence type="ECO:0000256" key="2">
    <source>
        <dbReference type="ARBA" id="ARBA00030244"/>
    </source>
</evidence>
<feature type="compositionally biased region" description="Acidic residues" evidence="3">
    <location>
        <begin position="7"/>
        <end position="18"/>
    </location>
</feature>
<comment type="caution">
    <text evidence="5">The sequence shown here is derived from an EMBL/GenBank/DDBJ whole genome shotgun (WGS) entry which is preliminary data.</text>
</comment>
<dbReference type="InterPro" id="IPR011421">
    <property type="entry name" value="BCNT-C"/>
</dbReference>
<name>A0A482VHJ2_ASBVE</name>
<evidence type="ECO:0000313" key="5">
    <source>
        <dbReference type="EMBL" id="RZC32084.1"/>
    </source>
</evidence>
<evidence type="ECO:0000313" key="6">
    <source>
        <dbReference type="Proteomes" id="UP000292052"/>
    </source>
</evidence>
<dbReference type="OrthoDB" id="445677at2759"/>
<evidence type="ECO:0000256" key="1">
    <source>
        <dbReference type="ARBA" id="ARBA00019033"/>
    </source>
</evidence>
<dbReference type="Pfam" id="PF07572">
    <property type="entry name" value="BCNT"/>
    <property type="match status" value="1"/>
</dbReference>
<feature type="compositionally biased region" description="Basic and acidic residues" evidence="3">
    <location>
        <begin position="40"/>
        <end position="49"/>
    </location>
</feature>
<dbReference type="AlphaFoldDB" id="A0A482VHJ2"/>
<organism evidence="5 6">
    <name type="scientific">Asbolus verrucosus</name>
    <name type="common">Desert ironclad beetle</name>
    <dbReference type="NCBI Taxonomy" id="1661398"/>
    <lineage>
        <taxon>Eukaryota</taxon>
        <taxon>Metazoa</taxon>
        <taxon>Ecdysozoa</taxon>
        <taxon>Arthropoda</taxon>
        <taxon>Hexapoda</taxon>
        <taxon>Insecta</taxon>
        <taxon>Pterygota</taxon>
        <taxon>Neoptera</taxon>
        <taxon>Endopterygota</taxon>
        <taxon>Coleoptera</taxon>
        <taxon>Polyphaga</taxon>
        <taxon>Cucujiformia</taxon>
        <taxon>Tenebrionidae</taxon>
        <taxon>Pimeliinae</taxon>
        <taxon>Asbolus</taxon>
    </lineage>
</organism>
<gene>
    <name evidence="5" type="ORF">BDFB_001837</name>
</gene>
<feature type="domain" description="BCNT-C" evidence="4">
    <location>
        <begin position="171"/>
        <end position="251"/>
    </location>
</feature>
<feature type="compositionally biased region" description="Basic residues" evidence="3">
    <location>
        <begin position="50"/>
        <end position="64"/>
    </location>
</feature>